<organism evidence="3 4">
    <name type="scientific">Basidiobolus ranarum</name>
    <dbReference type="NCBI Taxonomy" id="34480"/>
    <lineage>
        <taxon>Eukaryota</taxon>
        <taxon>Fungi</taxon>
        <taxon>Fungi incertae sedis</taxon>
        <taxon>Zoopagomycota</taxon>
        <taxon>Entomophthoromycotina</taxon>
        <taxon>Basidiobolomycetes</taxon>
        <taxon>Basidiobolales</taxon>
        <taxon>Basidiobolaceae</taxon>
        <taxon>Basidiobolus</taxon>
    </lineage>
</organism>
<evidence type="ECO:0000256" key="1">
    <source>
        <dbReference type="SAM" id="MobiDB-lite"/>
    </source>
</evidence>
<dbReference type="InterPro" id="IPR052587">
    <property type="entry name" value="TELO2-interacting_protein_1"/>
</dbReference>
<dbReference type="SUPFAM" id="SSF48371">
    <property type="entry name" value="ARM repeat"/>
    <property type="match status" value="1"/>
</dbReference>
<evidence type="ECO:0000313" key="3">
    <source>
        <dbReference type="EMBL" id="KAK9762011.1"/>
    </source>
</evidence>
<dbReference type="Gene3D" id="1.25.10.10">
    <property type="entry name" value="Leucine-rich Repeat Variant"/>
    <property type="match status" value="1"/>
</dbReference>
<evidence type="ECO:0000313" key="4">
    <source>
        <dbReference type="Proteomes" id="UP001479436"/>
    </source>
</evidence>
<proteinExistence type="predicted"/>
<protein>
    <recommendedName>
        <fullName evidence="2">TTI1 N-terminal TPR domain-containing protein</fullName>
    </recommendedName>
</protein>
<dbReference type="Proteomes" id="UP001479436">
    <property type="component" value="Unassembled WGS sequence"/>
</dbReference>
<sequence>MQVSSELEERRQHVFRQVKPCCVSLLEWLPDPSPSSQNDLILKLDALLQCLNTIENPQTILHESLLQYISFPLLQTFTKGCLNSDKAITLVLDCLGYLVDNCFQNMGLELQVRIFLIILEFLSEKNETQSKTLGITNVISEELKLQSAKMQAPFFFNKSGRKQSGNTSAFSGFFLCTEQEFSQRRIQLIVARSVHTFVYCIKTEKLLDLRLAVLRNFNQLISDLQNTQILAQFFPGIVTGLSSIVMDNVDRGHSRLLASLLSALEKAIVGTLNDDVNSAYITRITSLNQLDGYFNSKVEAIENTTEYTPESKPDENIESFRKNSSWITAALTQTKALLIKVLRIRSHLDWKVRNACLKLCFNTISHCHKLLNSCFSILIETLVLGLKDTYPEVVTTAKEYLEILLHDPELARHDELVKYNALSLCAVYLQLINQDIDEFLSTNFNDFVSSLILSLELDDSDIQLLETRVIGAYDVRNNPESTSQIDAWSWIPNFKSISEDRTLNQLSLMFRTFGYYGNIVSMMDKLSSHLRSSKGTKDEVVYVFIINELLKGASEHINNDVDSDLQFQNLSINTIYTPRDDDLEHKDRVKITKSIAKVVLREYLSRWNDDTVESNPHYSQPSNKTTSEDNSSLFDPKSTRTSSITQGTPVSLESWVATSAWNF</sequence>
<dbReference type="PANTHER" id="PTHR18460:SF3">
    <property type="entry name" value="TELO2-INTERACTING PROTEIN 1 HOMOLOG"/>
    <property type="match status" value="1"/>
</dbReference>
<keyword evidence="4" id="KW-1185">Reference proteome</keyword>
<accession>A0ABR2WKK5</accession>
<reference evidence="3 4" key="1">
    <citation type="submission" date="2023-04" db="EMBL/GenBank/DDBJ databases">
        <title>Genome of Basidiobolus ranarum AG-B5.</title>
        <authorList>
            <person name="Stajich J.E."/>
            <person name="Carter-House D."/>
            <person name="Gryganskyi A."/>
        </authorList>
    </citation>
    <scope>NUCLEOTIDE SEQUENCE [LARGE SCALE GENOMIC DNA]</scope>
    <source>
        <strain evidence="3 4">AG-B5</strain>
    </source>
</reference>
<feature type="domain" description="TTI1 N-terminal TPR" evidence="2">
    <location>
        <begin position="15"/>
        <end position="388"/>
    </location>
</feature>
<dbReference type="EMBL" id="JASJQH010001129">
    <property type="protein sequence ID" value="KAK9762011.1"/>
    <property type="molecule type" value="Genomic_DNA"/>
</dbReference>
<dbReference type="InterPro" id="IPR016024">
    <property type="entry name" value="ARM-type_fold"/>
</dbReference>
<feature type="compositionally biased region" description="Polar residues" evidence="1">
    <location>
        <begin position="613"/>
        <end position="646"/>
    </location>
</feature>
<dbReference type="InterPro" id="IPR057566">
    <property type="entry name" value="TPR_TTI1_N"/>
</dbReference>
<dbReference type="PANTHER" id="PTHR18460">
    <property type="entry name" value="TEL2 INTERACTING PROTEIN 1 TTI1 FAMILY MEMBER"/>
    <property type="match status" value="1"/>
</dbReference>
<evidence type="ECO:0000259" key="2">
    <source>
        <dbReference type="Pfam" id="PF24173"/>
    </source>
</evidence>
<feature type="region of interest" description="Disordered" evidence="1">
    <location>
        <begin position="611"/>
        <end position="646"/>
    </location>
</feature>
<dbReference type="Pfam" id="PF24176">
    <property type="entry name" value="TPR_TTI1_2nd"/>
    <property type="match status" value="1"/>
</dbReference>
<name>A0ABR2WKK5_9FUNG</name>
<dbReference type="InterPro" id="IPR011989">
    <property type="entry name" value="ARM-like"/>
</dbReference>
<gene>
    <name evidence="3" type="ORF">K7432_012640</name>
</gene>
<comment type="caution">
    <text evidence="3">The sequence shown here is derived from an EMBL/GenBank/DDBJ whole genome shotgun (WGS) entry which is preliminary data.</text>
</comment>
<dbReference type="Pfam" id="PF24173">
    <property type="entry name" value="TPR_TTI1_N"/>
    <property type="match status" value="1"/>
</dbReference>